<sequence>MIKAEYYGSKESEEYQVFLENYWGMVRQKRDELIAKTDWTQVPDVPLTESKKTEFANYRQSLRDIPQNYSHPDDIVWPDMPAEA</sequence>
<dbReference type="Pfam" id="PF16778">
    <property type="entry name" value="Phage_tail_APC"/>
    <property type="match status" value="1"/>
</dbReference>
<dbReference type="PATRIC" id="fig|1229493.5.peg.3785"/>
<name>A0A0C1VMC0_9VIBR</name>
<evidence type="ECO:0000259" key="1">
    <source>
        <dbReference type="Pfam" id="PF16778"/>
    </source>
</evidence>
<protein>
    <recommendedName>
        <fullName evidence="1">Phage tail assembly chaperone-like domain-containing protein</fullName>
    </recommendedName>
</protein>
<comment type="caution">
    <text evidence="2">The sequence shown here is derived from an EMBL/GenBank/DDBJ whole genome shotgun (WGS) entry which is preliminary data.</text>
</comment>
<dbReference type="AlphaFoldDB" id="A0A0C1VMC0"/>
<dbReference type="Proteomes" id="UP000031586">
    <property type="component" value="Unassembled WGS sequence"/>
</dbReference>
<dbReference type="EMBL" id="JPRD01000044">
    <property type="protein sequence ID" value="KIF50963.1"/>
    <property type="molecule type" value="Genomic_DNA"/>
</dbReference>
<gene>
    <name evidence="2" type="ORF">H735_21910</name>
</gene>
<evidence type="ECO:0000313" key="2">
    <source>
        <dbReference type="EMBL" id="KIF50963.1"/>
    </source>
</evidence>
<evidence type="ECO:0000313" key="3">
    <source>
        <dbReference type="Proteomes" id="UP000031586"/>
    </source>
</evidence>
<dbReference type="Gene3D" id="6.10.140.1310">
    <property type="match status" value="1"/>
</dbReference>
<reference evidence="2 3" key="1">
    <citation type="submission" date="2014-07" db="EMBL/GenBank/DDBJ databases">
        <title>Unique and conserved regions in Vibrio harveyi and related species in comparison with the shrimp pathogen Vibrio harveyi CAIM 1792.</title>
        <authorList>
            <person name="Espinoza-Valles I."/>
            <person name="Vora G."/>
            <person name="Leekitcharoenphon P."/>
            <person name="Ussery D."/>
            <person name="Hoj L."/>
            <person name="Gomez-Gil B."/>
        </authorList>
    </citation>
    <scope>NUCLEOTIDE SEQUENCE [LARGE SCALE GENOMIC DNA]</scope>
    <source>
        <strain evidence="3">CAIM 1854 / LMG 25443</strain>
    </source>
</reference>
<organism evidence="2 3">
    <name type="scientific">Vibrio owensii CAIM 1854 = LMG 25443</name>
    <dbReference type="NCBI Taxonomy" id="1229493"/>
    <lineage>
        <taxon>Bacteria</taxon>
        <taxon>Pseudomonadati</taxon>
        <taxon>Pseudomonadota</taxon>
        <taxon>Gammaproteobacteria</taxon>
        <taxon>Vibrionales</taxon>
        <taxon>Vibrionaceae</taxon>
        <taxon>Vibrio</taxon>
    </lineage>
</organism>
<dbReference type="RefSeq" id="WP_020195264.1">
    <property type="nucleotide sequence ID" value="NZ_BAOH01000018.1"/>
</dbReference>
<dbReference type="InterPro" id="IPR031893">
    <property type="entry name" value="Phage_tail_APC"/>
</dbReference>
<feature type="domain" description="Phage tail assembly chaperone-like" evidence="1">
    <location>
        <begin position="25"/>
        <end position="82"/>
    </location>
</feature>
<accession>A0A0C1VMC0</accession>
<proteinExistence type="predicted"/>